<comment type="caution">
    <text evidence="1">The sequence shown here is derived from an EMBL/GenBank/DDBJ whole genome shotgun (WGS) entry which is preliminary data.</text>
</comment>
<dbReference type="EMBL" id="MU971565">
    <property type="protein sequence ID" value="KAK9233862.1"/>
    <property type="molecule type" value="Genomic_DNA"/>
</dbReference>
<evidence type="ECO:0000313" key="1">
    <source>
        <dbReference type="EMBL" id="KAK9233862.1"/>
    </source>
</evidence>
<keyword evidence="2" id="KW-1185">Reference proteome</keyword>
<evidence type="ECO:0000313" key="2">
    <source>
        <dbReference type="Proteomes" id="UP001433508"/>
    </source>
</evidence>
<sequence length="720" mass="82331">MSDHLREIEQLRRELEQERRQLERREKELERREKEQERREKELQVQVQETTLEEYLRDCHRYIFKALRMADKSVSSTGRGTRVDGKRYPMRLCRWDDFANVQRDYFDTIKQAFGDRRLFSQSMNTRDKADDACPDPVAIEKHIDRFENVAIESPVRRILQKLLEVEPRIQEQFNFVQLRLSCNNLELKGQSDIDQAGDASEQTVQTYPDGLGLRKHPEGDENLAFVYEYKAAHELMVEDLKPALARENLFMEVTLRARDNKTRIDAEMQERDKTDERIAMALTQVFDYMVDRGVAYGYVTAGQALVFLHIKQRDLRTLYYHLSVPDEEADDENGGFRVSYTAVAQLASFCLLTLRSEALQGSLLEKVLERANKELKKWPAPYDESWERLERGGMDSSPSALSSQATTGSLYEDEDKSNVLLTIREYSLRSRSTCRDTATIRTDNKNEDDDPSGAPTRVLGRTGANKRKGRPWSGSSEDEDNEMSSNSDRQPTRQYCTQACLLGLKRGWYLDENCPNVSLHRTVEGSITHPISASEFASIVGERLRENPYRDCVALDPYGVLGKIGAIGALFKLELAPYGYTFVGKGTQSVHLRCLQHESLVYSRLESLQGKVVPVHLGIVNLASGYVLPGAARVLHMMLMAWGGEMAARADVPDLSVELRRSSRAVWSEGVDHGDEHEPNVLWNKELRRVMIIDFDRAALRPAAKHKQLSKLSGKGKKRK</sequence>
<accession>A0ACC3SQH5</accession>
<reference evidence="2" key="1">
    <citation type="journal article" date="2024" name="Front. Bioeng. Biotechnol.">
        <title>Genome-scale model development and genomic sequencing of the oleaginous clade Lipomyces.</title>
        <authorList>
            <person name="Czajka J.J."/>
            <person name="Han Y."/>
            <person name="Kim J."/>
            <person name="Mondo S.J."/>
            <person name="Hofstad B.A."/>
            <person name="Robles A."/>
            <person name="Haridas S."/>
            <person name="Riley R."/>
            <person name="LaButti K."/>
            <person name="Pangilinan J."/>
            <person name="Andreopoulos W."/>
            <person name="Lipzen A."/>
            <person name="Yan J."/>
            <person name="Wang M."/>
            <person name="Ng V."/>
            <person name="Grigoriev I.V."/>
            <person name="Spatafora J.W."/>
            <person name="Magnuson J.K."/>
            <person name="Baker S.E."/>
            <person name="Pomraning K.R."/>
        </authorList>
    </citation>
    <scope>NUCLEOTIDE SEQUENCE [LARGE SCALE GENOMIC DNA]</scope>
    <source>
        <strain evidence="2">CBS 7786</strain>
    </source>
</reference>
<organism evidence="1 2">
    <name type="scientific">Lipomyces kononenkoae</name>
    <name type="common">Yeast</name>
    <dbReference type="NCBI Taxonomy" id="34357"/>
    <lineage>
        <taxon>Eukaryota</taxon>
        <taxon>Fungi</taxon>
        <taxon>Dikarya</taxon>
        <taxon>Ascomycota</taxon>
        <taxon>Saccharomycotina</taxon>
        <taxon>Lipomycetes</taxon>
        <taxon>Lipomycetales</taxon>
        <taxon>Lipomycetaceae</taxon>
        <taxon>Lipomyces</taxon>
    </lineage>
</organism>
<gene>
    <name evidence="1" type="ORF">V1525DRAFT_115382</name>
</gene>
<dbReference type="Proteomes" id="UP001433508">
    <property type="component" value="Unassembled WGS sequence"/>
</dbReference>
<proteinExistence type="predicted"/>
<protein>
    <submittedName>
        <fullName evidence="1">Uncharacterized protein</fullName>
    </submittedName>
</protein>
<name>A0ACC3SQH5_LIPKO</name>